<protein>
    <recommendedName>
        <fullName evidence="1">non-specific serine/threonine protein kinase</fullName>
        <ecNumber evidence="1">2.7.11.1</ecNumber>
    </recommendedName>
</protein>
<evidence type="ECO:0000256" key="5">
    <source>
        <dbReference type="ARBA" id="ARBA00022840"/>
    </source>
</evidence>
<dbReference type="SMART" id="SM00220">
    <property type="entry name" value="S_TKc"/>
    <property type="match status" value="1"/>
</dbReference>
<dbReference type="AlphaFoldDB" id="A0A426U754"/>
<keyword evidence="4 8" id="KW-0418">Kinase</keyword>
<dbReference type="Proteomes" id="UP000280307">
    <property type="component" value="Unassembled WGS sequence"/>
</dbReference>
<keyword evidence="2" id="KW-0808">Transferase</keyword>
<evidence type="ECO:0000313" key="9">
    <source>
        <dbReference type="Proteomes" id="UP000280307"/>
    </source>
</evidence>
<dbReference type="EC" id="2.7.11.1" evidence="1"/>
<dbReference type="SUPFAM" id="SSF56112">
    <property type="entry name" value="Protein kinase-like (PK-like)"/>
    <property type="match status" value="1"/>
</dbReference>
<organism evidence="8 9">
    <name type="scientific">Candidatus Viridilinea halotolerans</name>
    <dbReference type="NCBI Taxonomy" id="2491704"/>
    <lineage>
        <taxon>Bacteria</taxon>
        <taxon>Bacillati</taxon>
        <taxon>Chloroflexota</taxon>
        <taxon>Chloroflexia</taxon>
        <taxon>Chloroflexales</taxon>
        <taxon>Chloroflexineae</taxon>
        <taxon>Oscillochloridaceae</taxon>
        <taxon>Candidatus Viridilinea</taxon>
    </lineage>
</organism>
<evidence type="ECO:0000256" key="3">
    <source>
        <dbReference type="ARBA" id="ARBA00022741"/>
    </source>
</evidence>
<name>A0A426U754_9CHLR</name>
<evidence type="ECO:0000256" key="4">
    <source>
        <dbReference type="ARBA" id="ARBA00022777"/>
    </source>
</evidence>
<evidence type="ECO:0000313" key="8">
    <source>
        <dbReference type="EMBL" id="RRR75853.1"/>
    </source>
</evidence>
<sequence length="397" mass="44182">MLICKDGCGAENPDTASQCQRCGRGMHTALRLHNPGALIRHYRIKRVIGWGGFGAVYEAEDIHEQGRHVAIKESFDPAGLSSFQGEFHALQQHQHPYLPRYEAMFVEQGNAYLVMEFIPGQSLDEVLQAEGGSLPAQQVLGFMLQLCEVLEYLHSRKPPLIHRDIKPANVRLTPSGRIKLVDFGLFKQGNDATKLSRMGLTPAYAPPEQHPLAPGRTDQRSDIYSLGATCYHLLMGKAPITAFERIQTAKPAPLVLHERHNPQLAPHISRAINKAMSLKPDDRYPTVAAFKQALMSQPHHPNTQQAFMSQLIRRLRAIPGMTDAHDRDFCRARLAITFQDGTTIRLWKNPVGVDHVFVADALGMLHFGGFVGWAHAAGLRRALRAIQAEQERIGSGE</sequence>
<dbReference type="InterPro" id="IPR011009">
    <property type="entry name" value="Kinase-like_dom_sf"/>
</dbReference>
<dbReference type="PANTHER" id="PTHR43289:SF6">
    <property type="entry name" value="SERINE_THREONINE-PROTEIN KINASE NEKL-3"/>
    <property type="match status" value="1"/>
</dbReference>
<feature type="binding site" evidence="6">
    <location>
        <position position="72"/>
    </location>
    <ligand>
        <name>ATP</name>
        <dbReference type="ChEBI" id="CHEBI:30616"/>
    </ligand>
</feature>
<dbReference type="InterPro" id="IPR017441">
    <property type="entry name" value="Protein_kinase_ATP_BS"/>
</dbReference>
<evidence type="ECO:0000256" key="6">
    <source>
        <dbReference type="PROSITE-ProRule" id="PRU10141"/>
    </source>
</evidence>
<accession>A0A426U754</accession>
<keyword evidence="5 6" id="KW-0067">ATP-binding</keyword>
<dbReference type="InterPro" id="IPR000719">
    <property type="entry name" value="Prot_kinase_dom"/>
</dbReference>
<evidence type="ECO:0000256" key="1">
    <source>
        <dbReference type="ARBA" id="ARBA00012513"/>
    </source>
</evidence>
<dbReference type="GO" id="GO:0004674">
    <property type="term" value="F:protein serine/threonine kinase activity"/>
    <property type="evidence" value="ECO:0007669"/>
    <property type="project" value="UniProtKB-KW"/>
</dbReference>
<proteinExistence type="predicted"/>
<keyword evidence="8" id="KW-0723">Serine/threonine-protein kinase</keyword>
<keyword evidence="3 6" id="KW-0547">Nucleotide-binding</keyword>
<dbReference type="PROSITE" id="PS00107">
    <property type="entry name" value="PROTEIN_KINASE_ATP"/>
    <property type="match status" value="1"/>
</dbReference>
<evidence type="ECO:0000259" key="7">
    <source>
        <dbReference type="PROSITE" id="PS50011"/>
    </source>
</evidence>
<dbReference type="Pfam" id="PF00069">
    <property type="entry name" value="Pkinase"/>
    <property type="match status" value="1"/>
</dbReference>
<dbReference type="Gene3D" id="3.30.200.20">
    <property type="entry name" value="Phosphorylase Kinase, domain 1"/>
    <property type="match status" value="1"/>
</dbReference>
<feature type="domain" description="Protein kinase" evidence="7">
    <location>
        <begin position="42"/>
        <end position="295"/>
    </location>
</feature>
<reference evidence="8 9" key="1">
    <citation type="submission" date="2018-12" db="EMBL/GenBank/DDBJ databases">
        <title>Genome Sequence of Candidatus Viridilinea halotolerans isolated from saline sulfide-rich spring.</title>
        <authorList>
            <person name="Grouzdev D.S."/>
            <person name="Burganskaya E.I."/>
            <person name="Krutkina M.S."/>
            <person name="Sukhacheva M.V."/>
            <person name="Gorlenko V.M."/>
        </authorList>
    </citation>
    <scope>NUCLEOTIDE SEQUENCE [LARGE SCALE GENOMIC DNA]</scope>
    <source>
        <strain evidence="8">Chok-6</strain>
    </source>
</reference>
<gene>
    <name evidence="8" type="ORF">EI684_03885</name>
</gene>
<dbReference type="EMBL" id="RSAS01000154">
    <property type="protein sequence ID" value="RRR75853.1"/>
    <property type="molecule type" value="Genomic_DNA"/>
</dbReference>
<evidence type="ECO:0000256" key="2">
    <source>
        <dbReference type="ARBA" id="ARBA00022679"/>
    </source>
</evidence>
<dbReference type="Gene3D" id="1.10.510.10">
    <property type="entry name" value="Transferase(Phosphotransferase) domain 1"/>
    <property type="match status" value="1"/>
</dbReference>
<comment type="caution">
    <text evidence="8">The sequence shown here is derived from an EMBL/GenBank/DDBJ whole genome shotgun (WGS) entry which is preliminary data.</text>
</comment>
<dbReference type="PANTHER" id="PTHR43289">
    <property type="entry name" value="MITOGEN-ACTIVATED PROTEIN KINASE KINASE KINASE 20-RELATED"/>
    <property type="match status" value="1"/>
</dbReference>
<dbReference type="PROSITE" id="PS50011">
    <property type="entry name" value="PROTEIN_KINASE_DOM"/>
    <property type="match status" value="1"/>
</dbReference>
<dbReference type="GO" id="GO:0005524">
    <property type="term" value="F:ATP binding"/>
    <property type="evidence" value="ECO:0007669"/>
    <property type="project" value="UniProtKB-UniRule"/>
</dbReference>
<dbReference type="CDD" id="cd14014">
    <property type="entry name" value="STKc_PknB_like"/>
    <property type="match status" value="1"/>
</dbReference>